<proteinExistence type="predicted"/>
<feature type="signal peptide" evidence="2">
    <location>
        <begin position="1"/>
        <end position="19"/>
    </location>
</feature>
<evidence type="ECO:0000313" key="3">
    <source>
        <dbReference type="EMBL" id="GAA4902109.1"/>
    </source>
</evidence>
<evidence type="ECO:0000256" key="2">
    <source>
        <dbReference type="SAM" id="SignalP"/>
    </source>
</evidence>
<organism evidence="3 4">
    <name type="scientific">Ferrimonas pelagia</name>
    <dbReference type="NCBI Taxonomy" id="1177826"/>
    <lineage>
        <taxon>Bacteria</taxon>
        <taxon>Pseudomonadati</taxon>
        <taxon>Pseudomonadota</taxon>
        <taxon>Gammaproteobacteria</taxon>
        <taxon>Alteromonadales</taxon>
        <taxon>Ferrimonadaceae</taxon>
        <taxon>Ferrimonas</taxon>
    </lineage>
</organism>
<protein>
    <recommendedName>
        <fullName evidence="5">PepSY domain-containing protein</fullName>
    </recommendedName>
</protein>
<feature type="chain" id="PRO_5046970474" description="PepSY domain-containing protein" evidence="2">
    <location>
        <begin position="20"/>
        <end position="149"/>
    </location>
</feature>
<evidence type="ECO:0008006" key="5">
    <source>
        <dbReference type="Google" id="ProtNLM"/>
    </source>
</evidence>
<sequence>MIIAAVLAATTAVAAPVIASDGEHQMKGERGERAHYMKGERGERGKHQMKGKRGHDRAQMQQRFDREFSQEEIQTLAEARLIMKGNDNLQIGAVEPTAEGYTISIVTKAEGALVETREVARNGMPMERYTKALEHKAKREARKAEKSGQ</sequence>
<keyword evidence="4" id="KW-1185">Reference proteome</keyword>
<keyword evidence="2" id="KW-0732">Signal</keyword>
<feature type="region of interest" description="Disordered" evidence="1">
    <location>
        <begin position="40"/>
        <end position="59"/>
    </location>
</feature>
<accession>A0ABP9FG10</accession>
<evidence type="ECO:0000256" key="1">
    <source>
        <dbReference type="SAM" id="MobiDB-lite"/>
    </source>
</evidence>
<gene>
    <name evidence="3" type="ORF">GCM10023333_40220</name>
</gene>
<evidence type="ECO:0000313" key="4">
    <source>
        <dbReference type="Proteomes" id="UP001499988"/>
    </source>
</evidence>
<dbReference type="Proteomes" id="UP001499988">
    <property type="component" value="Unassembled WGS sequence"/>
</dbReference>
<name>A0ABP9FG10_9GAMM</name>
<dbReference type="EMBL" id="BAABJZ010000105">
    <property type="protein sequence ID" value="GAA4902109.1"/>
    <property type="molecule type" value="Genomic_DNA"/>
</dbReference>
<reference evidence="4" key="1">
    <citation type="journal article" date="2019" name="Int. J. Syst. Evol. Microbiol.">
        <title>The Global Catalogue of Microorganisms (GCM) 10K type strain sequencing project: providing services to taxonomists for standard genome sequencing and annotation.</title>
        <authorList>
            <consortium name="The Broad Institute Genomics Platform"/>
            <consortium name="The Broad Institute Genome Sequencing Center for Infectious Disease"/>
            <person name="Wu L."/>
            <person name="Ma J."/>
        </authorList>
    </citation>
    <scope>NUCLEOTIDE SEQUENCE [LARGE SCALE GENOMIC DNA]</scope>
    <source>
        <strain evidence="4">JCM 18401</strain>
    </source>
</reference>
<comment type="caution">
    <text evidence="3">The sequence shown here is derived from an EMBL/GenBank/DDBJ whole genome shotgun (WGS) entry which is preliminary data.</text>
</comment>